<sequence length="122" mass="13527">MPREVVPLGVVGGWLLGGALTDDPGLQKVSECVFSASWDNTLIRGATQLLGIMVPTMRRESSVLSRTTCSLEELWCPCTELSTLSTLAQTASTDPLSTWYVRRRSPTSHVRPMVFLRQLLYQ</sequence>
<evidence type="ECO:0000313" key="1">
    <source>
        <dbReference type="EMBL" id="MXU91375.1"/>
    </source>
</evidence>
<proteinExistence type="predicted"/>
<accession>A0A6B0UNW9</accession>
<reference evidence="1" key="1">
    <citation type="submission" date="2019-12" db="EMBL/GenBank/DDBJ databases">
        <title>An insight into the sialome of adult female Ixodes ricinus ticks feeding for 6 days.</title>
        <authorList>
            <person name="Perner J."/>
            <person name="Ribeiro J.M.C."/>
        </authorList>
    </citation>
    <scope>NUCLEOTIDE SEQUENCE</scope>
    <source>
        <strain evidence="1">Semi-engorged</strain>
        <tissue evidence="1">Salivary glands</tissue>
    </source>
</reference>
<name>A0A6B0UNW9_IXORI</name>
<protein>
    <submittedName>
        <fullName evidence="1">Putative secreted protein</fullName>
    </submittedName>
</protein>
<dbReference type="EMBL" id="GIFC01009292">
    <property type="protein sequence ID" value="MXU91375.1"/>
    <property type="molecule type" value="Transcribed_RNA"/>
</dbReference>
<organism evidence="1">
    <name type="scientific">Ixodes ricinus</name>
    <name type="common">Common tick</name>
    <name type="synonym">Acarus ricinus</name>
    <dbReference type="NCBI Taxonomy" id="34613"/>
    <lineage>
        <taxon>Eukaryota</taxon>
        <taxon>Metazoa</taxon>
        <taxon>Ecdysozoa</taxon>
        <taxon>Arthropoda</taxon>
        <taxon>Chelicerata</taxon>
        <taxon>Arachnida</taxon>
        <taxon>Acari</taxon>
        <taxon>Parasitiformes</taxon>
        <taxon>Ixodida</taxon>
        <taxon>Ixodoidea</taxon>
        <taxon>Ixodidae</taxon>
        <taxon>Ixodinae</taxon>
        <taxon>Ixodes</taxon>
    </lineage>
</organism>
<dbReference type="AlphaFoldDB" id="A0A6B0UNW9"/>